<protein>
    <recommendedName>
        <fullName evidence="1">Serine aminopeptidase S33 domain-containing protein</fullName>
    </recommendedName>
</protein>
<dbReference type="EMBL" id="KK102913">
    <property type="protein sequence ID" value="KIY96633.1"/>
    <property type="molecule type" value="Genomic_DNA"/>
</dbReference>
<dbReference type="GeneID" id="25728582"/>
<dbReference type="InterPro" id="IPR022742">
    <property type="entry name" value="Hydrolase_4"/>
</dbReference>
<proteinExistence type="predicted"/>
<dbReference type="Pfam" id="PF12146">
    <property type="entry name" value="Hydrolase_4"/>
    <property type="match status" value="1"/>
</dbReference>
<dbReference type="SUPFAM" id="SSF53474">
    <property type="entry name" value="alpha/beta-Hydrolases"/>
    <property type="match status" value="1"/>
</dbReference>
<reference evidence="2 3" key="1">
    <citation type="journal article" date="2013" name="BMC Genomics">
        <title>Reconstruction of the lipid metabolism for the microalga Monoraphidium neglectum from its genome sequence reveals characteristics suitable for biofuel production.</title>
        <authorList>
            <person name="Bogen C."/>
            <person name="Al-Dilaimi A."/>
            <person name="Albersmeier A."/>
            <person name="Wichmann J."/>
            <person name="Grundmann M."/>
            <person name="Rupp O."/>
            <person name="Lauersen K.J."/>
            <person name="Blifernez-Klassen O."/>
            <person name="Kalinowski J."/>
            <person name="Goesmann A."/>
            <person name="Mussgnug J.H."/>
            <person name="Kruse O."/>
        </authorList>
    </citation>
    <scope>NUCLEOTIDE SEQUENCE [LARGE SCALE GENOMIC DNA]</scope>
    <source>
        <strain evidence="2 3">SAG 48.87</strain>
    </source>
</reference>
<evidence type="ECO:0000313" key="3">
    <source>
        <dbReference type="Proteomes" id="UP000054498"/>
    </source>
</evidence>
<dbReference type="Proteomes" id="UP000054498">
    <property type="component" value="Unassembled WGS sequence"/>
</dbReference>
<dbReference type="RefSeq" id="XP_013895653.1">
    <property type="nucleotide sequence ID" value="XM_014040199.1"/>
</dbReference>
<feature type="domain" description="Serine aminopeptidase S33" evidence="1">
    <location>
        <begin position="5"/>
        <end position="199"/>
    </location>
</feature>
<sequence length="222" mass="23291">MALPQLAQALAEAGLNSFRFDFAGNGASEGVMRFANFQGEVSDVACAKRLLETEFAQTVVGLLGHSKGGDTVILYAAKHGDIPRVVNVAGRFVMSEGLAERFGADIFERLKQGPVTITAVLGSGGARKVKFDLTDEDVRERVSVDIPAACATIAARGEPRVLTVHGTLDRAINVKDAALFSAALPGSDLKIIEGADHNFTAQEHREALVEAAVGFLTAGGAN</sequence>
<dbReference type="AlphaFoldDB" id="A0A0D2KLN1"/>
<dbReference type="KEGG" id="mng:MNEG_11330"/>
<dbReference type="Gene3D" id="3.40.50.1820">
    <property type="entry name" value="alpha/beta hydrolase"/>
    <property type="match status" value="1"/>
</dbReference>
<accession>A0A0D2KLN1</accession>
<evidence type="ECO:0000259" key="1">
    <source>
        <dbReference type="Pfam" id="PF12146"/>
    </source>
</evidence>
<name>A0A0D2KLN1_9CHLO</name>
<dbReference type="STRING" id="145388.A0A0D2KLN1"/>
<dbReference type="PANTHER" id="PTHR42886:SF53">
    <property type="entry name" value="ALPHA_BETA-HYDROLASES SUPERFAMILY PROTEIN"/>
    <property type="match status" value="1"/>
</dbReference>
<evidence type="ECO:0000313" key="2">
    <source>
        <dbReference type="EMBL" id="KIY96633.1"/>
    </source>
</evidence>
<dbReference type="PANTHER" id="PTHR42886">
    <property type="entry name" value="RE40534P-RELATED"/>
    <property type="match status" value="1"/>
</dbReference>
<dbReference type="OrthoDB" id="9988524at2759"/>
<keyword evidence="3" id="KW-1185">Reference proteome</keyword>
<dbReference type="InterPro" id="IPR029058">
    <property type="entry name" value="AB_hydrolase_fold"/>
</dbReference>
<organism evidence="2 3">
    <name type="scientific">Monoraphidium neglectum</name>
    <dbReference type="NCBI Taxonomy" id="145388"/>
    <lineage>
        <taxon>Eukaryota</taxon>
        <taxon>Viridiplantae</taxon>
        <taxon>Chlorophyta</taxon>
        <taxon>core chlorophytes</taxon>
        <taxon>Chlorophyceae</taxon>
        <taxon>CS clade</taxon>
        <taxon>Sphaeropleales</taxon>
        <taxon>Selenastraceae</taxon>
        <taxon>Monoraphidium</taxon>
    </lineage>
</organism>
<gene>
    <name evidence="2" type="ORF">MNEG_11330</name>
</gene>